<dbReference type="AlphaFoldDB" id="A0A6J8DEB1"/>
<evidence type="ECO:0000256" key="1">
    <source>
        <dbReference type="ARBA" id="ARBA00005964"/>
    </source>
</evidence>
<name>A0A6J8DEB1_MYTCO</name>
<gene>
    <name evidence="3" type="ORF">MCOR_39096</name>
</gene>
<sequence length="291" mass="34123">MDCLSKYQLFLGLVFLETIFLLKLCHCKRKALEPRVYTTRYGNLIGMLMQNKELLHPVEVFGGLQYASTRKQMLRFIPPSSSLEKWLGNRVVSNRSYRGVCPQPKNTSNYYKEYLKRMESYVLYQTEDCLMLSLYVPRKEDHSRPIYKLIIGQSFPQADNPRPIYKLIIGQSFLQEDNPRPIYKLIIGQPFLQEDNPRPIYKLFIGQSFLQDDNPTPIYKLIIGQSFLQEDNPRPIYKLIIGQPFLQEDNPRPIYKLIIGQSFLQDDNPRPIYKLIIGQSLSYKDNHISQS</sequence>
<dbReference type="SUPFAM" id="SSF53474">
    <property type="entry name" value="alpha/beta-Hydrolases"/>
    <property type="match status" value="1"/>
</dbReference>
<comment type="similarity">
    <text evidence="1">Belongs to the type-B carboxylesterase/lipase family.</text>
</comment>
<accession>A0A6J8DEB1</accession>
<evidence type="ECO:0000313" key="4">
    <source>
        <dbReference type="Proteomes" id="UP000507470"/>
    </source>
</evidence>
<dbReference type="Gene3D" id="3.40.50.1820">
    <property type="entry name" value="alpha/beta hydrolase"/>
    <property type="match status" value="1"/>
</dbReference>
<proteinExistence type="inferred from homology"/>
<evidence type="ECO:0000259" key="2">
    <source>
        <dbReference type="Pfam" id="PF00135"/>
    </source>
</evidence>
<dbReference type="EMBL" id="CACVKT020007119">
    <property type="protein sequence ID" value="CAC5405394.1"/>
    <property type="molecule type" value="Genomic_DNA"/>
</dbReference>
<dbReference type="Pfam" id="PF00135">
    <property type="entry name" value="COesterase"/>
    <property type="match status" value="1"/>
</dbReference>
<dbReference type="InterPro" id="IPR029058">
    <property type="entry name" value="AB_hydrolase_fold"/>
</dbReference>
<dbReference type="InterPro" id="IPR051093">
    <property type="entry name" value="Neuroligin/BSAL"/>
</dbReference>
<dbReference type="OrthoDB" id="3200163at2759"/>
<protein>
    <recommendedName>
        <fullName evidence="2">Carboxylesterase type B domain-containing protein</fullName>
    </recommendedName>
</protein>
<dbReference type="PANTHER" id="PTHR43903">
    <property type="entry name" value="NEUROLIGIN"/>
    <property type="match status" value="1"/>
</dbReference>
<keyword evidence="4" id="KW-1185">Reference proteome</keyword>
<dbReference type="Proteomes" id="UP000507470">
    <property type="component" value="Unassembled WGS sequence"/>
</dbReference>
<evidence type="ECO:0000313" key="3">
    <source>
        <dbReference type="EMBL" id="CAC5405394.1"/>
    </source>
</evidence>
<feature type="domain" description="Carboxylesterase type B" evidence="2">
    <location>
        <begin position="35"/>
        <end position="157"/>
    </location>
</feature>
<dbReference type="InterPro" id="IPR002018">
    <property type="entry name" value="CarbesteraseB"/>
</dbReference>
<reference evidence="3 4" key="1">
    <citation type="submission" date="2020-06" db="EMBL/GenBank/DDBJ databases">
        <authorList>
            <person name="Li R."/>
            <person name="Bekaert M."/>
        </authorList>
    </citation>
    <scope>NUCLEOTIDE SEQUENCE [LARGE SCALE GENOMIC DNA]</scope>
    <source>
        <strain evidence="4">wild</strain>
    </source>
</reference>
<organism evidence="3 4">
    <name type="scientific">Mytilus coruscus</name>
    <name type="common">Sea mussel</name>
    <dbReference type="NCBI Taxonomy" id="42192"/>
    <lineage>
        <taxon>Eukaryota</taxon>
        <taxon>Metazoa</taxon>
        <taxon>Spiralia</taxon>
        <taxon>Lophotrochozoa</taxon>
        <taxon>Mollusca</taxon>
        <taxon>Bivalvia</taxon>
        <taxon>Autobranchia</taxon>
        <taxon>Pteriomorphia</taxon>
        <taxon>Mytilida</taxon>
        <taxon>Mytiloidea</taxon>
        <taxon>Mytilidae</taxon>
        <taxon>Mytilinae</taxon>
        <taxon>Mytilus</taxon>
    </lineage>
</organism>